<name>A0A8C5T567_9PASS</name>
<reference evidence="1" key="2">
    <citation type="submission" date="2025-09" db="UniProtKB">
        <authorList>
            <consortium name="Ensembl"/>
        </authorList>
    </citation>
    <scope>IDENTIFICATION</scope>
</reference>
<dbReference type="AlphaFoldDB" id="A0A8C5T567"/>
<evidence type="ECO:0000313" key="2">
    <source>
        <dbReference type="Proteomes" id="UP000694560"/>
    </source>
</evidence>
<accession>A0A8C5T567</accession>
<keyword evidence="2" id="KW-1185">Reference proteome</keyword>
<evidence type="ECO:0000313" key="1">
    <source>
        <dbReference type="Ensembl" id="ENSMCSP00000001619.1"/>
    </source>
</evidence>
<dbReference type="Ensembl" id="ENSMCST00000001660.1">
    <property type="protein sequence ID" value="ENSMCSP00000001619.1"/>
    <property type="gene ID" value="ENSMCSG00000001217.1"/>
</dbReference>
<organism evidence="1 2">
    <name type="scientific">Malurus cyaneus samueli</name>
    <dbReference type="NCBI Taxonomy" id="2593467"/>
    <lineage>
        <taxon>Eukaryota</taxon>
        <taxon>Metazoa</taxon>
        <taxon>Chordata</taxon>
        <taxon>Craniata</taxon>
        <taxon>Vertebrata</taxon>
        <taxon>Euteleostomi</taxon>
        <taxon>Archelosauria</taxon>
        <taxon>Archosauria</taxon>
        <taxon>Dinosauria</taxon>
        <taxon>Saurischia</taxon>
        <taxon>Theropoda</taxon>
        <taxon>Coelurosauria</taxon>
        <taxon>Aves</taxon>
        <taxon>Neognathae</taxon>
        <taxon>Neoaves</taxon>
        <taxon>Telluraves</taxon>
        <taxon>Australaves</taxon>
        <taxon>Passeriformes</taxon>
        <taxon>Meliphagoidea</taxon>
        <taxon>Maluridae</taxon>
        <taxon>Malurus</taxon>
    </lineage>
</organism>
<sequence length="54" mass="6153">MQHQPLELLVRSPAQRHRDLRLSAEPAWTVRRLKTELRRLLGLGGLPRDTGADA</sequence>
<protein>
    <submittedName>
        <fullName evidence="1">Uncharacterized protein</fullName>
    </submittedName>
</protein>
<dbReference type="Proteomes" id="UP000694560">
    <property type="component" value="Unplaced"/>
</dbReference>
<proteinExistence type="predicted"/>
<reference evidence="1" key="1">
    <citation type="submission" date="2025-08" db="UniProtKB">
        <authorList>
            <consortium name="Ensembl"/>
        </authorList>
    </citation>
    <scope>IDENTIFICATION</scope>
</reference>
<dbReference type="Gene3D" id="3.10.20.90">
    <property type="entry name" value="Phosphatidylinositol 3-kinase Catalytic Subunit, Chain A, domain 1"/>
    <property type="match status" value="1"/>
</dbReference>